<evidence type="ECO:0000256" key="1">
    <source>
        <dbReference type="ARBA" id="ARBA00010587"/>
    </source>
</evidence>
<dbReference type="EC" id="2.7.7.65" evidence="2"/>
<dbReference type="InterPro" id="IPR035938">
    <property type="entry name" value="Hemerythrin-like_sf"/>
</dbReference>
<keyword evidence="4" id="KW-0408">Iron</keyword>
<protein>
    <recommendedName>
        <fullName evidence="2">diguanylate cyclase</fullName>
        <ecNumber evidence="2">2.7.7.65</ecNumber>
    </recommendedName>
</protein>
<dbReference type="InterPro" id="IPR050469">
    <property type="entry name" value="Diguanylate_Cyclase"/>
</dbReference>
<organism evidence="8 9">
    <name type="scientific">Corallincola luteus</name>
    <dbReference type="NCBI Taxonomy" id="1775177"/>
    <lineage>
        <taxon>Bacteria</taxon>
        <taxon>Pseudomonadati</taxon>
        <taxon>Pseudomonadota</taxon>
        <taxon>Gammaproteobacteria</taxon>
        <taxon>Alteromonadales</taxon>
        <taxon>Psychromonadaceae</taxon>
        <taxon>Corallincola</taxon>
    </lineage>
</organism>
<name>A0ABY2AHA6_9GAMM</name>
<evidence type="ECO:0000256" key="6">
    <source>
        <dbReference type="SAM" id="Coils"/>
    </source>
</evidence>
<evidence type="ECO:0000256" key="3">
    <source>
        <dbReference type="ARBA" id="ARBA00022723"/>
    </source>
</evidence>
<dbReference type="SMART" id="SM00267">
    <property type="entry name" value="GGDEF"/>
    <property type="match status" value="1"/>
</dbReference>
<sequence>MKSFHWDQHFVTHVPEVDTQHYQLVETINQFGNLLTDDVIDIEDVDKLYNQLSSYAIEHFQSEESLMQEAKLIPEYIAHHHLVHGQFLNEVNAIYTEVTQDNIQEAERLLQFLIHWLAYHILGEDQFMARQMKAIEEGLAPQQAYEQLKREKNSETAPLLKALDGLFEQVSLRNRELKQLNDSLEEKVAQRTEELHQANRHLEELSLTDTLTGLPNRRHAMGFLAQSWQHAIEHDAPLVCIMIDADHFKAINDTCGHDAGDKVLKALATTLKQSFRNDDLVCRLGGDEFFVICPNTDHQGGMNIAEIVCQTVSELRVSTGSSPWHGSISVGVASRTTKTDSYEALIKLADQGVYAAKSAGKGCVRSTND</sequence>
<dbReference type="InterPro" id="IPR029787">
    <property type="entry name" value="Nucleotide_cyclase"/>
</dbReference>
<evidence type="ECO:0000313" key="8">
    <source>
        <dbReference type="EMBL" id="TCI01777.1"/>
    </source>
</evidence>
<evidence type="ECO:0000313" key="9">
    <source>
        <dbReference type="Proteomes" id="UP000292554"/>
    </source>
</evidence>
<dbReference type="NCBIfam" id="TIGR00254">
    <property type="entry name" value="GGDEF"/>
    <property type="match status" value="1"/>
</dbReference>
<dbReference type="CDD" id="cd12107">
    <property type="entry name" value="Hemerythrin"/>
    <property type="match status" value="1"/>
</dbReference>
<dbReference type="PROSITE" id="PS50887">
    <property type="entry name" value="GGDEF"/>
    <property type="match status" value="1"/>
</dbReference>
<feature type="domain" description="GGDEF" evidence="7">
    <location>
        <begin position="236"/>
        <end position="369"/>
    </location>
</feature>
<evidence type="ECO:0000256" key="5">
    <source>
        <dbReference type="ARBA" id="ARBA00034247"/>
    </source>
</evidence>
<dbReference type="NCBIfam" id="TIGR02481">
    <property type="entry name" value="hemeryth_dom"/>
    <property type="match status" value="1"/>
</dbReference>
<proteinExistence type="inferred from homology"/>
<dbReference type="InterPro" id="IPR012312">
    <property type="entry name" value="Hemerythrin-like"/>
</dbReference>
<accession>A0ABY2AHA6</accession>
<dbReference type="SUPFAM" id="SSF47188">
    <property type="entry name" value="Hemerythrin-like"/>
    <property type="match status" value="1"/>
</dbReference>
<dbReference type="PANTHER" id="PTHR45138">
    <property type="entry name" value="REGULATORY COMPONENTS OF SENSORY TRANSDUCTION SYSTEM"/>
    <property type="match status" value="1"/>
</dbReference>
<comment type="similarity">
    <text evidence="1">Belongs to the hemerythrin family.</text>
</comment>
<evidence type="ECO:0000256" key="4">
    <source>
        <dbReference type="ARBA" id="ARBA00023004"/>
    </source>
</evidence>
<dbReference type="Pfam" id="PF01814">
    <property type="entry name" value="Hemerythrin"/>
    <property type="match status" value="1"/>
</dbReference>
<comment type="catalytic activity">
    <reaction evidence="5">
        <text>2 GTP = 3',3'-c-di-GMP + 2 diphosphate</text>
        <dbReference type="Rhea" id="RHEA:24898"/>
        <dbReference type="ChEBI" id="CHEBI:33019"/>
        <dbReference type="ChEBI" id="CHEBI:37565"/>
        <dbReference type="ChEBI" id="CHEBI:58805"/>
        <dbReference type="EC" id="2.7.7.65"/>
    </reaction>
</comment>
<dbReference type="Gene3D" id="1.20.120.50">
    <property type="entry name" value="Hemerythrin-like"/>
    <property type="match status" value="1"/>
</dbReference>
<gene>
    <name evidence="8" type="ORF">EZV61_16025</name>
</gene>
<reference evidence="8 9" key="1">
    <citation type="submission" date="2019-02" db="EMBL/GenBank/DDBJ databases">
        <title>Corallincola luteus sp. nov., a marine bacterium isolated from surface sediment of Bohai Sea in China.</title>
        <authorList>
            <person name="Ren Q."/>
        </authorList>
    </citation>
    <scope>NUCLEOTIDE SEQUENCE [LARGE SCALE GENOMIC DNA]</scope>
    <source>
        <strain evidence="8 9">DASS28</strain>
    </source>
</reference>
<comment type="caution">
    <text evidence="8">The sequence shown here is derived from an EMBL/GenBank/DDBJ whole genome shotgun (WGS) entry which is preliminary data.</text>
</comment>
<dbReference type="CDD" id="cd01949">
    <property type="entry name" value="GGDEF"/>
    <property type="match status" value="1"/>
</dbReference>
<keyword evidence="3" id="KW-0479">Metal-binding</keyword>
<dbReference type="InterPro" id="IPR012827">
    <property type="entry name" value="Hemerythrin_metal-bd"/>
</dbReference>
<dbReference type="Pfam" id="PF00990">
    <property type="entry name" value="GGDEF"/>
    <property type="match status" value="1"/>
</dbReference>
<dbReference type="InterPro" id="IPR043128">
    <property type="entry name" value="Rev_trsase/Diguanyl_cyclase"/>
</dbReference>
<feature type="coiled-coil region" evidence="6">
    <location>
        <begin position="167"/>
        <end position="201"/>
    </location>
</feature>
<dbReference type="Proteomes" id="UP000292554">
    <property type="component" value="Unassembled WGS sequence"/>
</dbReference>
<dbReference type="EMBL" id="SJXE01000010">
    <property type="protein sequence ID" value="TCI01777.1"/>
    <property type="molecule type" value="Genomic_DNA"/>
</dbReference>
<dbReference type="PANTHER" id="PTHR45138:SF9">
    <property type="entry name" value="DIGUANYLATE CYCLASE DGCM-RELATED"/>
    <property type="match status" value="1"/>
</dbReference>
<keyword evidence="6" id="KW-0175">Coiled coil</keyword>
<dbReference type="SUPFAM" id="SSF55073">
    <property type="entry name" value="Nucleotide cyclase"/>
    <property type="match status" value="1"/>
</dbReference>
<keyword evidence="9" id="KW-1185">Reference proteome</keyword>
<evidence type="ECO:0000256" key="2">
    <source>
        <dbReference type="ARBA" id="ARBA00012528"/>
    </source>
</evidence>
<dbReference type="Gene3D" id="3.30.70.270">
    <property type="match status" value="1"/>
</dbReference>
<dbReference type="InterPro" id="IPR000160">
    <property type="entry name" value="GGDEF_dom"/>
</dbReference>
<evidence type="ECO:0000259" key="7">
    <source>
        <dbReference type="PROSITE" id="PS50887"/>
    </source>
</evidence>
<dbReference type="RefSeq" id="WP_131416945.1">
    <property type="nucleotide sequence ID" value="NZ_SJXE01000010.1"/>
</dbReference>